<reference evidence="1" key="1">
    <citation type="submission" date="2014-09" db="EMBL/GenBank/DDBJ databases">
        <authorList>
            <person name="Magalhaes I.L.F."/>
            <person name="Oliveira U."/>
            <person name="Santos F.R."/>
            <person name="Vidigal T.H.D.A."/>
            <person name="Brescovit A.D."/>
            <person name="Santos A.J."/>
        </authorList>
    </citation>
    <scope>NUCLEOTIDE SEQUENCE</scope>
    <source>
        <tissue evidence="1">Shoot tissue taken approximately 20 cm above the soil surface</tissue>
    </source>
</reference>
<name>A0A0A9DUI6_ARUDO</name>
<evidence type="ECO:0000313" key="1">
    <source>
        <dbReference type="EMBL" id="JAD92209.1"/>
    </source>
</evidence>
<dbReference type="AlphaFoldDB" id="A0A0A9DUI6"/>
<reference evidence="1" key="2">
    <citation type="journal article" date="2015" name="Data Brief">
        <title>Shoot transcriptome of the giant reed, Arundo donax.</title>
        <authorList>
            <person name="Barrero R.A."/>
            <person name="Guerrero F.D."/>
            <person name="Moolhuijzen P."/>
            <person name="Goolsby J.A."/>
            <person name="Tidwell J."/>
            <person name="Bellgard S.E."/>
            <person name="Bellgard M.I."/>
        </authorList>
    </citation>
    <scope>NUCLEOTIDE SEQUENCE</scope>
    <source>
        <tissue evidence="1">Shoot tissue taken approximately 20 cm above the soil surface</tissue>
    </source>
</reference>
<organism evidence="1">
    <name type="scientific">Arundo donax</name>
    <name type="common">Giant reed</name>
    <name type="synonym">Donax arundinaceus</name>
    <dbReference type="NCBI Taxonomy" id="35708"/>
    <lineage>
        <taxon>Eukaryota</taxon>
        <taxon>Viridiplantae</taxon>
        <taxon>Streptophyta</taxon>
        <taxon>Embryophyta</taxon>
        <taxon>Tracheophyta</taxon>
        <taxon>Spermatophyta</taxon>
        <taxon>Magnoliopsida</taxon>
        <taxon>Liliopsida</taxon>
        <taxon>Poales</taxon>
        <taxon>Poaceae</taxon>
        <taxon>PACMAD clade</taxon>
        <taxon>Arundinoideae</taxon>
        <taxon>Arundineae</taxon>
        <taxon>Arundo</taxon>
    </lineage>
</organism>
<sequence>MAATPAPMQQHAARRWPQLLLSSSVPLSSIATGSDTNCWNTHTQTQ</sequence>
<proteinExistence type="predicted"/>
<accession>A0A0A9DUI6</accession>
<protein>
    <submittedName>
        <fullName evidence="1">Uncharacterized protein</fullName>
    </submittedName>
</protein>
<dbReference type="EMBL" id="GBRH01205686">
    <property type="protein sequence ID" value="JAD92209.1"/>
    <property type="molecule type" value="Transcribed_RNA"/>
</dbReference>